<dbReference type="AlphaFoldDB" id="D2PMK5"/>
<gene>
    <name evidence="1" type="ordered locus">Kfla_1654</name>
</gene>
<reference evidence="2" key="1">
    <citation type="submission" date="2009-09" db="EMBL/GenBank/DDBJ databases">
        <title>The complete genome of Kribbella flavida DSM 17836.</title>
        <authorList>
            <consortium name="US DOE Joint Genome Institute (JGI-PGF)"/>
            <person name="Lucas S."/>
            <person name="Copeland A."/>
            <person name="Lapidus A."/>
            <person name="Glavina del Rio T."/>
            <person name="Dalin E."/>
            <person name="Tice H."/>
            <person name="Bruce D."/>
            <person name="Goodwin L."/>
            <person name="Pitluck S."/>
            <person name="Kyrpides N."/>
            <person name="Mavromatis K."/>
            <person name="Ivanova N."/>
            <person name="Saunders E."/>
            <person name="Brettin T."/>
            <person name="Detter J.C."/>
            <person name="Han C."/>
            <person name="Larimer F."/>
            <person name="Land M."/>
            <person name="Hauser L."/>
            <person name="Markowitz V."/>
            <person name="Cheng J.-F."/>
            <person name="Hugenholtz P."/>
            <person name="Woyke T."/>
            <person name="Wu D."/>
            <person name="Pukall R."/>
            <person name="Klenk H.-P."/>
            <person name="Eisen J.A."/>
        </authorList>
    </citation>
    <scope>NUCLEOTIDE SEQUENCE [LARGE SCALE GENOMIC DNA]</scope>
    <source>
        <strain evidence="2">DSM 17836 / JCM 10339 / NBRC 14399</strain>
    </source>
</reference>
<dbReference type="HOGENOM" id="CLU_1154511_0_0_11"/>
<protein>
    <submittedName>
        <fullName evidence="1">Uncharacterized protein</fullName>
    </submittedName>
</protein>
<dbReference type="Proteomes" id="UP000007967">
    <property type="component" value="Chromosome"/>
</dbReference>
<dbReference type="EMBL" id="CP001736">
    <property type="protein sequence ID" value="ADB30749.1"/>
    <property type="molecule type" value="Genomic_DNA"/>
</dbReference>
<organism evidence="1 2">
    <name type="scientific">Kribbella flavida (strain DSM 17836 / JCM 10339 / NBRC 14399)</name>
    <dbReference type="NCBI Taxonomy" id="479435"/>
    <lineage>
        <taxon>Bacteria</taxon>
        <taxon>Bacillati</taxon>
        <taxon>Actinomycetota</taxon>
        <taxon>Actinomycetes</taxon>
        <taxon>Propionibacteriales</taxon>
        <taxon>Kribbellaceae</taxon>
        <taxon>Kribbella</taxon>
    </lineage>
</organism>
<dbReference type="STRING" id="479435.Kfla_1654"/>
<dbReference type="RefSeq" id="WP_012919305.1">
    <property type="nucleotide sequence ID" value="NC_013729.1"/>
</dbReference>
<evidence type="ECO:0000313" key="1">
    <source>
        <dbReference type="EMBL" id="ADB30749.1"/>
    </source>
</evidence>
<dbReference type="SUPFAM" id="SSF81301">
    <property type="entry name" value="Nucleotidyltransferase"/>
    <property type="match status" value="1"/>
</dbReference>
<keyword evidence="2" id="KW-1185">Reference proteome</keyword>
<dbReference type="KEGG" id="kfl:Kfla_1654"/>
<dbReference type="InterPro" id="IPR043519">
    <property type="entry name" value="NT_sf"/>
</dbReference>
<accession>D2PMK5</accession>
<evidence type="ECO:0000313" key="2">
    <source>
        <dbReference type="Proteomes" id="UP000007967"/>
    </source>
</evidence>
<sequence length="245" mass="26787">MFTTEQRAALRDHLIAEARADERITGLALTGSAAADAEDEWSDIDLYLGLAPGADQAAVLADWTDRMYADRGCVAHTDLRVRGTIYRVFYLADTLQVDIAFAPDGEFGPLGPAFRPVFGSPRELQRFAGPAADDLIGMGWLYALHVRSSIARGRGWQAEYMLSGLRDQILMLACLRHELPPGEGRGYHRLPPAITQPVEATLVRSLDAAELTRAFRAAIEVFLVEVAAADAELARRLSGPLRELA</sequence>
<dbReference type="Gene3D" id="3.30.460.10">
    <property type="entry name" value="Beta Polymerase, domain 2"/>
    <property type="match status" value="1"/>
</dbReference>
<name>D2PMK5_KRIFD</name>
<proteinExistence type="predicted"/>
<reference evidence="1 2" key="2">
    <citation type="journal article" date="2010" name="Stand. Genomic Sci.">
        <title>Complete genome sequence of Kribbella flavida type strain (IFO 14399).</title>
        <authorList>
            <person name="Pukall R."/>
            <person name="Lapidus A."/>
            <person name="Glavina Del Rio T."/>
            <person name="Copeland A."/>
            <person name="Tice H."/>
            <person name="Cheng J.-F."/>
            <person name="Lucas S."/>
            <person name="Chen F."/>
            <person name="Nolan M."/>
            <person name="LaButti K."/>
            <person name="Pati A."/>
            <person name="Ivanova N."/>
            <person name="Mavrommatis K."/>
            <person name="Mikhailova N."/>
            <person name="Pitluck S."/>
            <person name="Bruce D."/>
            <person name="Goodwin L."/>
            <person name="Land M."/>
            <person name="Hauser L."/>
            <person name="Chang Y.-J."/>
            <person name="Jeffries C.D."/>
            <person name="Chen A."/>
            <person name="Palaniappan K."/>
            <person name="Chain P."/>
            <person name="Rohde M."/>
            <person name="Goeker M."/>
            <person name="Bristow J."/>
            <person name="Eisen J.A."/>
            <person name="Markowitz V."/>
            <person name="Hugenholtz P."/>
            <person name="Kyrpides N.C."/>
            <person name="Klenk H.-P."/>
            <person name="Brettin T."/>
        </authorList>
    </citation>
    <scope>NUCLEOTIDE SEQUENCE [LARGE SCALE GENOMIC DNA]</scope>
    <source>
        <strain evidence="2">DSM 17836 / JCM 10339 / NBRC 14399</strain>
    </source>
</reference>
<dbReference type="OrthoDB" id="5069422at2"/>
<dbReference type="eggNOG" id="COG1708">
    <property type="taxonomic scope" value="Bacteria"/>
</dbReference>